<keyword evidence="1" id="KW-0805">Transcription regulation</keyword>
<evidence type="ECO:0000256" key="1">
    <source>
        <dbReference type="ARBA" id="ARBA00023015"/>
    </source>
</evidence>
<feature type="domain" description="Transcriptional regulator LacI/GalR-like sensor" evidence="4">
    <location>
        <begin position="121"/>
        <end position="278"/>
    </location>
</feature>
<evidence type="ECO:0000313" key="5">
    <source>
        <dbReference type="EMBL" id="NKY23739.1"/>
    </source>
</evidence>
<keyword evidence="6" id="KW-1185">Reference proteome</keyword>
<dbReference type="Proteomes" id="UP000581206">
    <property type="component" value="Unassembled WGS sequence"/>
</dbReference>
<dbReference type="Gene3D" id="3.40.50.2300">
    <property type="match status" value="2"/>
</dbReference>
<dbReference type="InterPro" id="IPR028082">
    <property type="entry name" value="Peripla_BP_I"/>
</dbReference>
<dbReference type="Pfam" id="PF13377">
    <property type="entry name" value="Peripla_BP_3"/>
    <property type="match status" value="1"/>
</dbReference>
<protein>
    <submittedName>
        <fullName evidence="5">LacI family transcriptional regulator</fullName>
    </submittedName>
</protein>
<dbReference type="GO" id="GO:0000976">
    <property type="term" value="F:transcription cis-regulatory region binding"/>
    <property type="evidence" value="ECO:0007669"/>
    <property type="project" value="TreeGrafter"/>
</dbReference>
<evidence type="ECO:0000256" key="3">
    <source>
        <dbReference type="ARBA" id="ARBA00023163"/>
    </source>
</evidence>
<keyword evidence="3" id="KW-0804">Transcription</keyword>
<keyword evidence="2" id="KW-0238">DNA-binding</keyword>
<evidence type="ECO:0000313" key="6">
    <source>
        <dbReference type="Proteomes" id="UP000581206"/>
    </source>
</evidence>
<reference evidence="5 6" key="1">
    <citation type="submission" date="2020-04" db="EMBL/GenBank/DDBJ databases">
        <title>MicrobeNet Type strains.</title>
        <authorList>
            <person name="Nicholson A.C."/>
        </authorList>
    </citation>
    <scope>NUCLEOTIDE SEQUENCE [LARGE SCALE GENOMIC DNA]</scope>
    <source>
        <strain evidence="5 6">ATCC BAA-788</strain>
    </source>
</reference>
<accession>A0A7X6QZY3</accession>
<dbReference type="RefSeq" id="WP_168630870.1">
    <property type="nucleotide sequence ID" value="NZ_BONL01000011.1"/>
</dbReference>
<dbReference type="PANTHER" id="PTHR30146:SF155">
    <property type="entry name" value="ALANINE RACEMASE"/>
    <property type="match status" value="1"/>
</dbReference>
<sequence length="287" mass="29841">MTSDGDRLRFGLVLTDGPGDGPLTPFYRDLLAGVEEHLDPRGASMLLVTAEDRAAELALYRRWAQLRLVDAVVVTDLIDGDDRAQVCAGAGLPVVLLGGDPAWGLPVVDDYDNGAAMRVAVQHLVGLGHRRIGRVGGPERFLHSRARSSAFRRALDEPGLTGVLAEGDYGAASGAAATRSLLGDPVPPTAIVYDNDVMAVAGLAVAAELGLRVPDDLSLLAWDDSDQCRLARPALSVVSRDVHDLGAATAAALLDTAAGRATRPGRAAQVRVVARESTGPAPVPAGV</sequence>
<comment type="caution">
    <text evidence="5">The sequence shown here is derived from an EMBL/GenBank/DDBJ whole genome shotgun (WGS) entry which is preliminary data.</text>
</comment>
<name>A0A7X6QZY3_9CELL</name>
<dbReference type="GO" id="GO:0003700">
    <property type="term" value="F:DNA-binding transcription factor activity"/>
    <property type="evidence" value="ECO:0007669"/>
    <property type="project" value="TreeGrafter"/>
</dbReference>
<gene>
    <name evidence="5" type="ORF">HGA03_13800</name>
</gene>
<proteinExistence type="predicted"/>
<evidence type="ECO:0000256" key="2">
    <source>
        <dbReference type="ARBA" id="ARBA00023125"/>
    </source>
</evidence>
<dbReference type="SUPFAM" id="SSF53822">
    <property type="entry name" value="Periplasmic binding protein-like I"/>
    <property type="match status" value="1"/>
</dbReference>
<dbReference type="CDD" id="cd06267">
    <property type="entry name" value="PBP1_LacI_sugar_binding-like"/>
    <property type="match status" value="1"/>
</dbReference>
<organism evidence="5 6">
    <name type="scientific">Cellulomonas denverensis</name>
    <dbReference type="NCBI Taxonomy" id="264297"/>
    <lineage>
        <taxon>Bacteria</taxon>
        <taxon>Bacillati</taxon>
        <taxon>Actinomycetota</taxon>
        <taxon>Actinomycetes</taxon>
        <taxon>Micrococcales</taxon>
        <taxon>Cellulomonadaceae</taxon>
        <taxon>Cellulomonas</taxon>
    </lineage>
</organism>
<dbReference type="InterPro" id="IPR046335">
    <property type="entry name" value="LacI/GalR-like_sensor"/>
</dbReference>
<evidence type="ECO:0000259" key="4">
    <source>
        <dbReference type="Pfam" id="PF13377"/>
    </source>
</evidence>
<dbReference type="EMBL" id="JAAXOX010000008">
    <property type="protein sequence ID" value="NKY23739.1"/>
    <property type="molecule type" value="Genomic_DNA"/>
</dbReference>
<dbReference type="AlphaFoldDB" id="A0A7X6QZY3"/>
<dbReference type="PANTHER" id="PTHR30146">
    <property type="entry name" value="LACI-RELATED TRANSCRIPTIONAL REPRESSOR"/>
    <property type="match status" value="1"/>
</dbReference>